<evidence type="ECO:0000256" key="4">
    <source>
        <dbReference type="ARBA" id="ARBA00023139"/>
    </source>
</evidence>
<keyword evidence="5 6" id="KW-0449">Lipoprotein</keyword>
<feature type="signal peptide" evidence="8">
    <location>
        <begin position="1"/>
        <end position="29"/>
    </location>
</feature>
<evidence type="ECO:0000256" key="3">
    <source>
        <dbReference type="ARBA" id="ARBA00023136"/>
    </source>
</evidence>
<dbReference type="PIRSF" id="PIRSF002854">
    <property type="entry name" value="MetQ"/>
    <property type="match status" value="1"/>
</dbReference>
<keyword evidence="3" id="KW-0472">Membrane</keyword>
<protein>
    <recommendedName>
        <fullName evidence="6">Lipoprotein</fullName>
    </recommendedName>
</protein>
<dbReference type="Pfam" id="PF03180">
    <property type="entry name" value="Lipoprotein_9"/>
    <property type="match status" value="1"/>
</dbReference>
<reference evidence="9 10" key="1">
    <citation type="submission" date="2017-12" db="EMBL/GenBank/DDBJ databases">
        <title>Phylogenetic diversity of female urinary microbiome.</title>
        <authorList>
            <person name="Thomas-White K."/>
            <person name="Wolfe A.J."/>
        </authorList>
    </citation>
    <scope>NUCLEOTIDE SEQUENCE [LARGE SCALE GENOMIC DNA]</scope>
    <source>
        <strain evidence="9 10">UMB1298</strain>
    </source>
</reference>
<keyword evidence="2 8" id="KW-0732">Signal</keyword>
<dbReference type="SUPFAM" id="SSF53850">
    <property type="entry name" value="Periplasmic binding protein-like II"/>
    <property type="match status" value="1"/>
</dbReference>
<feature type="chain" id="PRO_5039332984" description="Lipoprotein" evidence="8">
    <location>
        <begin position="30"/>
        <end position="283"/>
    </location>
</feature>
<dbReference type="OrthoDB" id="9812878at2"/>
<proteinExistence type="inferred from homology"/>
<comment type="subcellular location">
    <subcellularLocation>
        <location evidence="1">Membrane</location>
        <topology evidence="1">Lipid-anchor</topology>
    </subcellularLocation>
</comment>
<dbReference type="PANTHER" id="PTHR30429">
    <property type="entry name" value="D-METHIONINE-BINDING LIPOPROTEIN METQ"/>
    <property type="match status" value="1"/>
</dbReference>
<evidence type="ECO:0000256" key="1">
    <source>
        <dbReference type="ARBA" id="ARBA00004635"/>
    </source>
</evidence>
<comment type="similarity">
    <text evidence="6">Belongs to the nlpA lipoprotein family.</text>
</comment>
<keyword evidence="4" id="KW-0564">Palmitate</keyword>
<evidence type="ECO:0000256" key="8">
    <source>
        <dbReference type="SAM" id="SignalP"/>
    </source>
</evidence>
<evidence type="ECO:0000313" key="9">
    <source>
        <dbReference type="EMBL" id="PKZ41518.1"/>
    </source>
</evidence>
<dbReference type="Gene3D" id="3.40.190.10">
    <property type="entry name" value="Periplasmic binding protein-like II"/>
    <property type="match status" value="2"/>
</dbReference>
<accession>A0A2I1PA51</accession>
<gene>
    <name evidence="9" type="ORF">CYJ76_07330</name>
</gene>
<feature type="lipid moiety-binding region" description="S-diacylglycerol cysteine" evidence="7">
    <location>
        <position position="31"/>
    </location>
</feature>
<comment type="caution">
    <text evidence="9">The sequence shown here is derived from an EMBL/GenBank/DDBJ whole genome shotgun (WGS) entry which is preliminary data.</text>
</comment>
<sequence>MHTTSHTTPARRRTALGLAALALAAPALTGCGAEETRAEEDGRPVLRVAATPTPHADILRHVDEEQLDAEAGFELEVVEFTDYLQPNAALDEGSVDANYYQHRLFLQSQEQAAGYDLAVVAPISNQPLGLYSEEVDSLEDLAPGSRVAIPNDPTNGARGLWLLQEAGLIELADTGDLPPTPEDVTSNPRDLEFLPVEAAQTSRSVGDATLSAVPGNYAVQDGLDTDDALALEDPRDERFVINLVTTADRADDPQLAALADVLHGDAVGEYIESTWHGTVVQVD</sequence>
<dbReference type="EMBL" id="PKIZ01000012">
    <property type="protein sequence ID" value="PKZ41518.1"/>
    <property type="molecule type" value="Genomic_DNA"/>
</dbReference>
<dbReference type="AlphaFoldDB" id="A0A2I1PA51"/>
<name>A0A2I1PA51_9MICO</name>
<evidence type="ECO:0000256" key="6">
    <source>
        <dbReference type="PIRNR" id="PIRNR002854"/>
    </source>
</evidence>
<evidence type="ECO:0000256" key="5">
    <source>
        <dbReference type="ARBA" id="ARBA00023288"/>
    </source>
</evidence>
<organism evidence="9 10">
    <name type="scientific">Kytococcus schroeteri</name>
    <dbReference type="NCBI Taxonomy" id="138300"/>
    <lineage>
        <taxon>Bacteria</taxon>
        <taxon>Bacillati</taxon>
        <taxon>Actinomycetota</taxon>
        <taxon>Actinomycetes</taxon>
        <taxon>Micrococcales</taxon>
        <taxon>Kytococcaceae</taxon>
        <taxon>Kytococcus</taxon>
    </lineage>
</organism>
<evidence type="ECO:0000256" key="2">
    <source>
        <dbReference type="ARBA" id="ARBA00022729"/>
    </source>
</evidence>
<dbReference type="CDD" id="cd13597">
    <property type="entry name" value="PBP2_lipoprotein_Tp32"/>
    <property type="match status" value="1"/>
</dbReference>
<dbReference type="PANTHER" id="PTHR30429:SF0">
    <property type="entry name" value="METHIONINE-BINDING LIPOPROTEIN METQ"/>
    <property type="match status" value="1"/>
</dbReference>
<dbReference type="PROSITE" id="PS51318">
    <property type="entry name" value="TAT"/>
    <property type="match status" value="1"/>
</dbReference>
<dbReference type="RefSeq" id="WP_101849689.1">
    <property type="nucleotide sequence ID" value="NZ_PKIZ01000012.1"/>
</dbReference>
<keyword evidence="10" id="KW-1185">Reference proteome</keyword>
<evidence type="ECO:0000313" key="10">
    <source>
        <dbReference type="Proteomes" id="UP000234206"/>
    </source>
</evidence>
<dbReference type="Proteomes" id="UP000234206">
    <property type="component" value="Unassembled WGS sequence"/>
</dbReference>
<evidence type="ECO:0000256" key="7">
    <source>
        <dbReference type="PIRSR" id="PIRSR002854-1"/>
    </source>
</evidence>
<dbReference type="InterPro" id="IPR006311">
    <property type="entry name" value="TAT_signal"/>
</dbReference>
<dbReference type="GO" id="GO:0016020">
    <property type="term" value="C:membrane"/>
    <property type="evidence" value="ECO:0007669"/>
    <property type="project" value="UniProtKB-SubCell"/>
</dbReference>
<dbReference type="InterPro" id="IPR004872">
    <property type="entry name" value="Lipoprotein_NlpA"/>
</dbReference>